<accession>A0A645HXZ1</accession>
<sequence length="43" mass="4948">MMTKNVPDAHQGYDDNNILVYNDMALISKLIWNKIDDPILAKD</sequence>
<evidence type="ECO:0000313" key="1">
    <source>
        <dbReference type="EMBL" id="MPN43740.1"/>
    </source>
</evidence>
<comment type="caution">
    <text evidence="1">The sequence shown here is derived from an EMBL/GenBank/DDBJ whole genome shotgun (WGS) entry which is preliminary data.</text>
</comment>
<gene>
    <name evidence="1" type="ORF">SDC9_191300</name>
</gene>
<protein>
    <submittedName>
        <fullName evidence="1">Uncharacterized protein</fullName>
    </submittedName>
</protein>
<reference evidence="1" key="1">
    <citation type="submission" date="2019-08" db="EMBL/GenBank/DDBJ databases">
        <authorList>
            <person name="Kucharzyk K."/>
            <person name="Murdoch R.W."/>
            <person name="Higgins S."/>
            <person name="Loffler F."/>
        </authorList>
    </citation>
    <scope>NUCLEOTIDE SEQUENCE</scope>
</reference>
<dbReference type="AlphaFoldDB" id="A0A645HXZ1"/>
<name>A0A645HXZ1_9ZZZZ</name>
<organism evidence="1">
    <name type="scientific">bioreactor metagenome</name>
    <dbReference type="NCBI Taxonomy" id="1076179"/>
    <lineage>
        <taxon>unclassified sequences</taxon>
        <taxon>metagenomes</taxon>
        <taxon>ecological metagenomes</taxon>
    </lineage>
</organism>
<proteinExistence type="predicted"/>
<dbReference type="EMBL" id="VSSQ01102333">
    <property type="protein sequence ID" value="MPN43740.1"/>
    <property type="molecule type" value="Genomic_DNA"/>
</dbReference>